<dbReference type="InterPro" id="IPR011990">
    <property type="entry name" value="TPR-like_helical_dom_sf"/>
</dbReference>
<accession>A0A7N0TU85</accession>
<dbReference type="Gene3D" id="1.25.40.10">
    <property type="entry name" value="Tetratricopeptide repeat domain"/>
    <property type="match status" value="4"/>
</dbReference>
<dbReference type="Proteomes" id="UP000594263">
    <property type="component" value="Unplaced"/>
</dbReference>
<protein>
    <recommendedName>
        <fullName evidence="4">DYW domain-containing protein</fullName>
    </recommendedName>
</protein>
<dbReference type="InterPro" id="IPR046848">
    <property type="entry name" value="E_motif"/>
</dbReference>
<dbReference type="GO" id="GO:0009451">
    <property type="term" value="P:RNA modification"/>
    <property type="evidence" value="ECO:0007669"/>
    <property type="project" value="InterPro"/>
</dbReference>
<sequence length="564" mass="62927">MRLLRQIHAHTCTRLLPTSVASFALSKIHAFAALSPLGDATYARRLFSQMDNPNVFSWNSMIRASSRQPSSSKEPIFLFKKMLRTGRFIPNSYTIAFVLKACSVLAAAGEGRQVHKRALQCGFESNPFVQTSLVKLYARCDYICDARKMFDEIADKNVVAWSTMISGYAKTGLASEGLILFREMQVAGVEPDEVTMVSVISACAVAGTLELGKWVHTFLKKRKIEMDVELSTALVNMYAKCGCIDRAQEIFKAMNVKDAKAWSSMIMGFAIHGLADDALNTFSEMEDAMVKPNDVTFVGVLLACAHSGLVPAGRMYWSKMMDYGIEPSMELYGCMVDLLCRTGTLDEAYAFVETMHITPNPVIWRMLLGGCKKRGNLDPGESISRKLLSVEQNNAENYILLVALYASASQWDKVKLVRKDMQDRGIKPVPGCSYIEVGGFLHKFLMADWCHPDAHEIKEALKDISNRVSSAGHSPLTSFVLHNIGEQEKATALCEHSERLAIAYGLLKTKAPMIIRVVKNLRVCGDCHEVTKIISKVYSREIVVRDRVRFHKFSEGICSCNDFW</sequence>
<keyword evidence="6" id="KW-1185">Reference proteome</keyword>
<dbReference type="AlphaFoldDB" id="A0A7N0TU85"/>
<feature type="repeat" description="PPR" evidence="3">
    <location>
        <begin position="394"/>
        <end position="428"/>
    </location>
</feature>
<dbReference type="PANTHER" id="PTHR47926:SF461">
    <property type="entry name" value="PENTATRICOPEPTIDE REPEAT SUPERFAMILY PROTEIN"/>
    <property type="match status" value="1"/>
</dbReference>
<dbReference type="Pfam" id="PF14432">
    <property type="entry name" value="DYW_deaminase"/>
    <property type="match status" value="1"/>
</dbReference>
<dbReference type="NCBIfam" id="TIGR00756">
    <property type="entry name" value="PPR"/>
    <property type="match status" value="1"/>
</dbReference>
<reference evidence="5" key="1">
    <citation type="submission" date="2021-01" db="UniProtKB">
        <authorList>
            <consortium name="EnsemblPlants"/>
        </authorList>
    </citation>
    <scope>IDENTIFICATION</scope>
</reference>
<dbReference type="PANTHER" id="PTHR47926">
    <property type="entry name" value="PENTATRICOPEPTIDE REPEAT-CONTAINING PROTEIN"/>
    <property type="match status" value="1"/>
</dbReference>
<dbReference type="GO" id="GO:0008270">
    <property type="term" value="F:zinc ion binding"/>
    <property type="evidence" value="ECO:0007669"/>
    <property type="project" value="InterPro"/>
</dbReference>
<dbReference type="FunFam" id="1.25.40.10:FF:000690">
    <property type="entry name" value="Pentatricopeptide repeat-containing protein"/>
    <property type="match status" value="1"/>
</dbReference>
<dbReference type="InterPro" id="IPR002885">
    <property type="entry name" value="PPR_rpt"/>
</dbReference>
<dbReference type="GO" id="GO:0003729">
    <property type="term" value="F:mRNA binding"/>
    <property type="evidence" value="ECO:0007669"/>
    <property type="project" value="UniProtKB-ARBA"/>
</dbReference>
<dbReference type="InterPro" id="IPR032867">
    <property type="entry name" value="DYW_dom"/>
</dbReference>
<feature type="domain" description="DYW" evidence="4">
    <location>
        <begin position="472"/>
        <end position="564"/>
    </location>
</feature>
<proteinExistence type="inferred from homology"/>
<feature type="repeat" description="PPR" evidence="3">
    <location>
        <begin position="157"/>
        <end position="191"/>
    </location>
</feature>
<dbReference type="Pfam" id="PF13041">
    <property type="entry name" value="PPR_2"/>
    <property type="match status" value="1"/>
</dbReference>
<evidence type="ECO:0000313" key="5">
    <source>
        <dbReference type="EnsemblPlants" id="Kaladp0045s0185.1.v1.1.CDS.1"/>
    </source>
</evidence>
<evidence type="ECO:0000313" key="6">
    <source>
        <dbReference type="Proteomes" id="UP000594263"/>
    </source>
</evidence>
<dbReference type="PROSITE" id="PS51375">
    <property type="entry name" value="PPR"/>
    <property type="match status" value="3"/>
</dbReference>
<evidence type="ECO:0000256" key="2">
    <source>
        <dbReference type="ARBA" id="ARBA00022737"/>
    </source>
</evidence>
<dbReference type="FunFam" id="1.25.40.10:FF:000427">
    <property type="entry name" value="Pentatricopeptide repeat-containing protein chloroplastic"/>
    <property type="match status" value="1"/>
</dbReference>
<evidence type="ECO:0000259" key="4">
    <source>
        <dbReference type="Pfam" id="PF14432"/>
    </source>
</evidence>
<dbReference type="InterPro" id="IPR046960">
    <property type="entry name" value="PPR_At4g14850-like_plant"/>
</dbReference>
<feature type="repeat" description="PPR" evidence="3">
    <location>
        <begin position="258"/>
        <end position="292"/>
    </location>
</feature>
<dbReference type="Pfam" id="PF01535">
    <property type="entry name" value="PPR"/>
    <property type="match status" value="3"/>
</dbReference>
<dbReference type="OMA" id="ASNSQWD"/>
<dbReference type="Pfam" id="PF20431">
    <property type="entry name" value="E_motif"/>
    <property type="match status" value="1"/>
</dbReference>
<dbReference type="Gramene" id="Kaladp0045s0185.1.v1.1">
    <property type="protein sequence ID" value="Kaladp0045s0185.1.v1.1.CDS.1"/>
    <property type="gene ID" value="Kaladp0045s0185.v1.1"/>
</dbReference>
<evidence type="ECO:0000256" key="3">
    <source>
        <dbReference type="PROSITE-ProRule" id="PRU00708"/>
    </source>
</evidence>
<organism evidence="5 6">
    <name type="scientific">Kalanchoe fedtschenkoi</name>
    <name type="common">Lavender scallops</name>
    <name type="synonym">South American air plant</name>
    <dbReference type="NCBI Taxonomy" id="63787"/>
    <lineage>
        <taxon>Eukaryota</taxon>
        <taxon>Viridiplantae</taxon>
        <taxon>Streptophyta</taxon>
        <taxon>Embryophyta</taxon>
        <taxon>Tracheophyta</taxon>
        <taxon>Spermatophyta</taxon>
        <taxon>Magnoliopsida</taxon>
        <taxon>eudicotyledons</taxon>
        <taxon>Gunneridae</taxon>
        <taxon>Pentapetalae</taxon>
        <taxon>Saxifragales</taxon>
        <taxon>Crassulaceae</taxon>
        <taxon>Kalanchoe</taxon>
    </lineage>
</organism>
<evidence type="ECO:0000256" key="1">
    <source>
        <dbReference type="ARBA" id="ARBA00006643"/>
    </source>
</evidence>
<keyword evidence="2" id="KW-0677">Repeat</keyword>
<comment type="similarity">
    <text evidence="1">Belongs to the PPR family. PCMP-H subfamily.</text>
</comment>
<name>A0A7N0TU85_KALFE</name>
<dbReference type="EnsemblPlants" id="Kaladp0045s0185.1.v1.1">
    <property type="protein sequence ID" value="Kaladp0045s0185.1.v1.1.CDS.1"/>
    <property type="gene ID" value="Kaladp0045s0185.v1.1"/>
</dbReference>